<name>A0A427XIZ1_9TREE</name>
<keyword evidence="3" id="KW-0812">Transmembrane</keyword>
<dbReference type="Proteomes" id="UP000279236">
    <property type="component" value="Unassembled WGS sequence"/>
</dbReference>
<accession>A0A427XIZ1</accession>
<dbReference type="OrthoDB" id="440325at2759"/>
<comment type="caution">
    <text evidence="5">The sequence shown here is derived from an EMBL/GenBank/DDBJ whole genome shotgun (WGS) entry which is preliminary data.</text>
</comment>
<dbReference type="RefSeq" id="XP_028474016.1">
    <property type="nucleotide sequence ID" value="XM_028617553.1"/>
</dbReference>
<keyword evidence="3" id="KW-1133">Transmembrane helix</keyword>
<dbReference type="Gene3D" id="3.40.309.10">
    <property type="entry name" value="Aldehyde Dehydrogenase, Chain A, domain 2"/>
    <property type="match status" value="1"/>
</dbReference>
<keyword evidence="3" id="KW-0472">Membrane</keyword>
<dbReference type="EMBL" id="RSCE01000011">
    <property type="protein sequence ID" value="RSH78869.1"/>
    <property type="molecule type" value="Genomic_DNA"/>
</dbReference>
<evidence type="ECO:0000259" key="4">
    <source>
        <dbReference type="Pfam" id="PF00171"/>
    </source>
</evidence>
<keyword evidence="2" id="KW-0560">Oxidoreductase</keyword>
<proteinExistence type="inferred from homology"/>
<dbReference type="GO" id="GO:0005737">
    <property type="term" value="C:cytoplasm"/>
    <property type="evidence" value="ECO:0007669"/>
    <property type="project" value="TreeGrafter"/>
</dbReference>
<evidence type="ECO:0000256" key="1">
    <source>
        <dbReference type="ARBA" id="ARBA00009986"/>
    </source>
</evidence>
<dbReference type="InterPro" id="IPR016161">
    <property type="entry name" value="Ald_DH/histidinol_DH"/>
</dbReference>
<dbReference type="PANTHER" id="PTHR43570">
    <property type="entry name" value="ALDEHYDE DEHYDROGENASE"/>
    <property type="match status" value="1"/>
</dbReference>
<reference evidence="5 6" key="1">
    <citation type="submission" date="2018-11" db="EMBL/GenBank/DDBJ databases">
        <title>Genome sequence of Apiotrichum porosum DSM 27194.</title>
        <authorList>
            <person name="Aliyu H."/>
            <person name="Gorte O."/>
            <person name="Ochsenreither K."/>
        </authorList>
    </citation>
    <scope>NUCLEOTIDE SEQUENCE [LARGE SCALE GENOMIC DNA]</scope>
    <source>
        <strain evidence="5 6">DSM 27194</strain>
    </source>
</reference>
<dbReference type="STRING" id="105984.A0A427XIZ1"/>
<feature type="transmembrane region" description="Helical" evidence="3">
    <location>
        <begin position="471"/>
        <end position="498"/>
    </location>
</feature>
<protein>
    <recommendedName>
        <fullName evidence="4">Aldehyde dehydrogenase domain-containing protein</fullName>
    </recommendedName>
</protein>
<dbReference type="GeneID" id="39586333"/>
<dbReference type="PANTHER" id="PTHR43570:SF16">
    <property type="entry name" value="ALDEHYDE DEHYDROGENASE TYPE III, ISOFORM Q"/>
    <property type="match status" value="1"/>
</dbReference>
<gene>
    <name evidence="5" type="ORF">EHS24_001790</name>
</gene>
<dbReference type="AlphaFoldDB" id="A0A427XIZ1"/>
<evidence type="ECO:0000313" key="6">
    <source>
        <dbReference type="Proteomes" id="UP000279236"/>
    </source>
</evidence>
<feature type="domain" description="Aldehyde dehydrogenase" evidence="4">
    <location>
        <begin position="22"/>
        <end position="376"/>
    </location>
</feature>
<dbReference type="InterPro" id="IPR015590">
    <property type="entry name" value="Aldehyde_DH_dom"/>
</dbReference>
<dbReference type="InterPro" id="IPR016163">
    <property type="entry name" value="Ald_DH_C"/>
</dbReference>
<sequence>MSVEQKITASQACHIDGRAGYFRFRQAQLQGLYNLVSKNRDAFVAALRSDTQKNEFEAVLEVNLVLKQLRAGFEATAFDVLTARAKEQYLSGTVEAPQGTVLIVGHWTAPLDSVLGPLCAAITAGNVAVAVLPAPAMSTYELLIQLSPRQYDVEAYPVLLGTEAVINKALSFRFNSYYGTVTDHGLRQQLVTAATRADATIKVLPSATNIRKHNIAIVNKTIPESQLVQVAREVCRASFGCVGGQGLGHVSVVLVHGERHDAFSREMVRATRHLFPSSGRHAGMRDLCPLNVTETEISTLGAAVKEGNLVCGGEWDAATGWFAPTILENVNVKSSLLATPLAGPILPLVPFHSTEEAIRIAQDITGHNLAVFGTQKDKNYFTVALCPSRATTGCVLGDLVGLAPGPDNDRYPASLFTTITVLSEADASIKDLFPPYSAWQISLLDKILLPKSPKELKAKRPMHQSSVGRNFFLQGAMLSVVIIVSLLGAAGLVAYMFLK</sequence>
<keyword evidence="6" id="KW-1185">Reference proteome</keyword>
<evidence type="ECO:0000256" key="2">
    <source>
        <dbReference type="ARBA" id="ARBA00023002"/>
    </source>
</evidence>
<evidence type="ECO:0000313" key="5">
    <source>
        <dbReference type="EMBL" id="RSH78869.1"/>
    </source>
</evidence>
<organism evidence="5 6">
    <name type="scientific">Apiotrichum porosum</name>
    <dbReference type="NCBI Taxonomy" id="105984"/>
    <lineage>
        <taxon>Eukaryota</taxon>
        <taxon>Fungi</taxon>
        <taxon>Dikarya</taxon>
        <taxon>Basidiomycota</taxon>
        <taxon>Agaricomycotina</taxon>
        <taxon>Tremellomycetes</taxon>
        <taxon>Trichosporonales</taxon>
        <taxon>Trichosporonaceae</taxon>
        <taxon>Apiotrichum</taxon>
    </lineage>
</organism>
<dbReference type="InterPro" id="IPR012394">
    <property type="entry name" value="Aldehyde_DH_NAD(P)"/>
</dbReference>
<dbReference type="SUPFAM" id="SSF53720">
    <property type="entry name" value="ALDH-like"/>
    <property type="match status" value="1"/>
</dbReference>
<dbReference type="Pfam" id="PF00171">
    <property type="entry name" value="Aldedh"/>
    <property type="match status" value="1"/>
</dbReference>
<dbReference type="Gene3D" id="3.40.605.10">
    <property type="entry name" value="Aldehyde Dehydrogenase, Chain A, domain 1"/>
    <property type="match status" value="1"/>
</dbReference>
<evidence type="ECO:0000256" key="3">
    <source>
        <dbReference type="SAM" id="Phobius"/>
    </source>
</evidence>
<dbReference type="GO" id="GO:0004029">
    <property type="term" value="F:aldehyde dehydrogenase (NAD+) activity"/>
    <property type="evidence" value="ECO:0007669"/>
    <property type="project" value="TreeGrafter"/>
</dbReference>
<dbReference type="GO" id="GO:0006081">
    <property type="term" value="P:aldehyde metabolic process"/>
    <property type="evidence" value="ECO:0007669"/>
    <property type="project" value="InterPro"/>
</dbReference>
<dbReference type="InterPro" id="IPR016162">
    <property type="entry name" value="Ald_DH_N"/>
</dbReference>
<comment type="similarity">
    <text evidence="1">Belongs to the aldehyde dehydrogenase family.</text>
</comment>